<proteinExistence type="predicted"/>
<feature type="transmembrane region" description="Helical" evidence="1">
    <location>
        <begin position="71"/>
        <end position="93"/>
    </location>
</feature>
<dbReference type="Proteomes" id="UP000288805">
    <property type="component" value="Unassembled WGS sequence"/>
</dbReference>
<keyword evidence="1" id="KW-0472">Membrane</keyword>
<reference evidence="2 3" key="1">
    <citation type="journal article" date="2018" name="PLoS Genet.">
        <title>Population sequencing reveals clonal diversity and ancestral inbreeding in the grapevine cultivar Chardonnay.</title>
        <authorList>
            <person name="Roach M.J."/>
            <person name="Johnson D.L."/>
            <person name="Bohlmann J."/>
            <person name="van Vuuren H.J."/>
            <person name="Jones S.J."/>
            <person name="Pretorius I.S."/>
            <person name="Schmidt S.A."/>
            <person name="Borneman A.R."/>
        </authorList>
    </citation>
    <scope>NUCLEOTIDE SEQUENCE [LARGE SCALE GENOMIC DNA]</scope>
    <source>
        <strain evidence="3">cv. Chardonnay</strain>
        <tissue evidence="2">Leaf</tissue>
    </source>
</reference>
<keyword evidence="1" id="KW-1133">Transmembrane helix</keyword>
<dbReference type="KEGG" id="vvi:100853372"/>
<accession>A0A438F7G9</accession>
<evidence type="ECO:0000256" key="1">
    <source>
        <dbReference type="SAM" id="Phobius"/>
    </source>
</evidence>
<evidence type="ECO:0000313" key="3">
    <source>
        <dbReference type="Proteomes" id="UP000288805"/>
    </source>
</evidence>
<name>A0A438F7G9_VITVI</name>
<dbReference type="PANTHER" id="PTHR33825:SF4">
    <property type="entry name" value="OS05G0137600 PROTEIN"/>
    <property type="match status" value="1"/>
</dbReference>
<dbReference type="EMBL" id="QGNW01001103">
    <property type="protein sequence ID" value="RVW55970.1"/>
    <property type="molecule type" value="Genomic_DNA"/>
</dbReference>
<gene>
    <name evidence="2" type="ORF">CK203_078759</name>
</gene>
<dbReference type="AlphaFoldDB" id="A0A438F7G9"/>
<keyword evidence="1" id="KW-0812">Transmembrane</keyword>
<comment type="caution">
    <text evidence="2">The sequence shown here is derived from an EMBL/GenBank/DDBJ whole genome shotgun (WGS) entry which is preliminary data.</text>
</comment>
<organism evidence="2 3">
    <name type="scientific">Vitis vinifera</name>
    <name type="common">Grape</name>
    <dbReference type="NCBI Taxonomy" id="29760"/>
    <lineage>
        <taxon>Eukaryota</taxon>
        <taxon>Viridiplantae</taxon>
        <taxon>Streptophyta</taxon>
        <taxon>Embryophyta</taxon>
        <taxon>Tracheophyta</taxon>
        <taxon>Spermatophyta</taxon>
        <taxon>Magnoliopsida</taxon>
        <taxon>eudicotyledons</taxon>
        <taxon>Gunneridae</taxon>
        <taxon>Pentapetalae</taxon>
        <taxon>rosids</taxon>
        <taxon>Vitales</taxon>
        <taxon>Vitaceae</taxon>
        <taxon>Viteae</taxon>
        <taxon>Vitis</taxon>
    </lineage>
</organism>
<evidence type="ECO:0000313" key="2">
    <source>
        <dbReference type="EMBL" id="RVW55970.1"/>
    </source>
</evidence>
<sequence>MLLLCSSSLLQSNPVKPHRAASLVTESVNLQAHKPKSIPTTIPTRQSWVSFCSPTYLGKGLVFPPHPTPELGLLSLWFVLSLAFAAVFSLAVISIPTMSAFRRLAVSMDGLLRVVKEEVPGTLFSLRLSALEINDLTHQLTNLRQKLSGNKGRNN</sequence>
<protein>
    <submittedName>
        <fullName evidence="2">Uncharacterized protein</fullName>
    </submittedName>
</protein>
<dbReference type="PANTHER" id="PTHR33825">
    <property type="entry name" value="CHITINASE-LIKE PROTEIN"/>
    <property type="match status" value="1"/>
</dbReference>
<dbReference type="OrthoDB" id="682251at2759"/>